<evidence type="ECO:0000259" key="1">
    <source>
        <dbReference type="Pfam" id="PF13358"/>
    </source>
</evidence>
<dbReference type="PANTHER" id="PTHR46564:SF1">
    <property type="entry name" value="TRANSPOSASE"/>
    <property type="match status" value="1"/>
</dbReference>
<dbReference type="InterPro" id="IPR038717">
    <property type="entry name" value="Tc1-like_DDE_dom"/>
</dbReference>
<dbReference type="EMBL" id="JAGIZB010000034">
    <property type="protein sequence ID" value="MBP0447400.1"/>
    <property type="molecule type" value="Genomic_DNA"/>
</dbReference>
<comment type="caution">
    <text evidence="2">The sequence shown here is derived from an EMBL/GenBank/DDBJ whole genome shotgun (WGS) entry which is preliminary data.</text>
</comment>
<proteinExistence type="predicted"/>
<dbReference type="Pfam" id="PF13358">
    <property type="entry name" value="DDE_3"/>
    <property type="match status" value="1"/>
</dbReference>
<name>A0ABS4ALJ9_9PROT</name>
<feature type="domain" description="Tc1-like transposase DDE" evidence="1">
    <location>
        <begin position="2"/>
        <end position="65"/>
    </location>
</feature>
<dbReference type="Proteomes" id="UP000681594">
    <property type="component" value="Unassembled WGS sequence"/>
</dbReference>
<dbReference type="PANTHER" id="PTHR46564">
    <property type="entry name" value="TRANSPOSASE"/>
    <property type="match status" value="1"/>
</dbReference>
<organism evidence="2 3">
    <name type="scientific">Pararoseomonas baculiformis</name>
    <dbReference type="NCBI Taxonomy" id="2820812"/>
    <lineage>
        <taxon>Bacteria</taxon>
        <taxon>Pseudomonadati</taxon>
        <taxon>Pseudomonadota</taxon>
        <taxon>Alphaproteobacteria</taxon>
        <taxon>Acetobacterales</taxon>
        <taxon>Acetobacteraceae</taxon>
        <taxon>Pararoseomonas</taxon>
    </lineage>
</organism>
<keyword evidence="3" id="KW-1185">Reference proteome</keyword>
<dbReference type="InterPro" id="IPR036397">
    <property type="entry name" value="RNaseH_sf"/>
</dbReference>
<dbReference type="Gene3D" id="3.30.420.10">
    <property type="entry name" value="Ribonuclease H-like superfamily/Ribonuclease H"/>
    <property type="match status" value="1"/>
</dbReference>
<sequence>MQILAPVLSRGDVVVLDNLPAHKVADVRKAIRATGASLIYVPQHSPDLHPIEQAFVKLKSLIRKAAARPWDALWTTIGDLLNTFTSAKCRNYLANSGYASE</sequence>
<gene>
    <name evidence="2" type="ORF">J8J14_21805</name>
</gene>
<evidence type="ECO:0000313" key="3">
    <source>
        <dbReference type="Proteomes" id="UP000681594"/>
    </source>
</evidence>
<accession>A0ABS4ALJ9</accession>
<reference evidence="2 3" key="1">
    <citation type="submission" date="2021-03" db="EMBL/GenBank/DDBJ databases">
        <authorList>
            <person name="So Y."/>
        </authorList>
    </citation>
    <scope>NUCLEOTIDE SEQUENCE [LARGE SCALE GENOMIC DNA]</scope>
    <source>
        <strain evidence="2 3">SSH11</strain>
    </source>
</reference>
<protein>
    <submittedName>
        <fullName evidence="2">Transposase</fullName>
    </submittedName>
</protein>
<evidence type="ECO:0000313" key="2">
    <source>
        <dbReference type="EMBL" id="MBP0447400.1"/>
    </source>
</evidence>